<proteinExistence type="predicted"/>
<feature type="region of interest" description="Disordered" evidence="1">
    <location>
        <begin position="148"/>
        <end position="179"/>
    </location>
</feature>
<sequence length="205" mass="22315">MLSPSAPIFGSLVNATANAMSRLERSVKMTLVTEGAERALLDGDGGKHAFASRLSHLSRRKQSDYKNVQSAMTYLQLQESGLQVAGRIMNRLTSIAGQAANPLLSGMERGAFVTEFEELKKSLQDIQINAYEDLSLFEQSSDFSNELNNQSGGVPTGTNYGGSPVKRWTSTKDVGSDRGNLTLRVNSGQNPDRYYVQQGNGDIVF</sequence>
<feature type="compositionally biased region" description="Polar residues" evidence="1">
    <location>
        <begin position="148"/>
        <end position="158"/>
    </location>
</feature>
<feature type="non-terminal residue" evidence="2">
    <location>
        <position position="205"/>
    </location>
</feature>
<dbReference type="EMBL" id="UINC01206513">
    <property type="protein sequence ID" value="SVE28173.1"/>
    <property type="molecule type" value="Genomic_DNA"/>
</dbReference>
<dbReference type="SUPFAM" id="SSF64518">
    <property type="entry name" value="Phase 1 flagellin"/>
    <property type="match status" value="1"/>
</dbReference>
<organism evidence="2">
    <name type="scientific">marine metagenome</name>
    <dbReference type="NCBI Taxonomy" id="408172"/>
    <lineage>
        <taxon>unclassified sequences</taxon>
        <taxon>metagenomes</taxon>
        <taxon>ecological metagenomes</taxon>
    </lineage>
</organism>
<evidence type="ECO:0000313" key="2">
    <source>
        <dbReference type="EMBL" id="SVE28173.1"/>
    </source>
</evidence>
<dbReference type="AlphaFoldDB" id="A0A383C7Y7"/>
<name>A0A383C7Y7_9ZZZZ</name>
<evidence type="ECO:0000256" key="1">
    <source>
        <dbReference type="SAM" id="MobiDB-lite"/>
    </source>
</evidence>
<reference evidence="2" key="1">
    <citation type="submission" date="2018-05" db="EMBL/GenBank/DDBJ databases">
        <authorList>
            <person name="Lanie J.A."/>
            <person name="Ng W.-L."/>
            <person name="Kazmierczak K.M."/>
            <person name="Andrzejewski T.M."/>
            <person name="Davidsen T.M."/>
            <person name="Wayne K.J."/>
            <person name="Tettelin H."/>
            <person name="Glass J.I."/>
            <person name="Rusch D."/>
            <person name="Podicherti R."/>
            <person name="Tsui H.-C.T."/>
            <person name="Winkler M.E."/>
        </authorList>
    </citation>
    <scope>NUCLEOTIDE SEQUENCE</scope>
</reference>
<protein>
    <recommendedName>
        <fullName evidence="3">Flagellin N-terminal domain-containing protein</fullName>
    </recommendedName>
</protein>
<accession>A0A383C7Y7</accession>
<gene>
    <name evidence="2" type="ORF">METZ01_LOCUS481027</name>
</gene>
<dbReference type="Gene3D" id="1.20.1330.10">
    <property type="entry name" value="f41 fragment of flagellin, N-terminal domain"/>
    <property type="match status" value="1"/>
</dbReference>
<evidence type="ECO:0008006" key="3">
    <source>
        <dbReference type="Google" id="ProtNLM"/>
    </source>
</evidence>